<keyword evidence="2" id="KW-1185">Reference proteome</keyword>
<dbReference type="InterPro" id="IPR013785">
    <property type="entry name" value="Aldolase_TIM"/>
</dbReference>
<evidence type="ECO:0000313" key="1">
    <source>
        <dbReference type="EMBL" id="MBF4694727.1"/>
    </source>
</evidence>
<gene>
    <name evidence="1" type="ORF">ISU02_16560</name>
</gene>
<dbReference type="Proteomes" id="UP000614200">
    <property type="component" value="Unassembled WGS sequence"/>
</dbReference>
<dbReference type="NCBIfam" id="NF047796">
    <property type="entry name" value="DhDoxPGlucAldDagF"/>
    <property type="match status" value="1"/>
</dbReference>
<dbReference type="RefSeq" id="WP_194702966.1">
    <property type="nucleotide sequence ID" value="NZ_JADKNH010000010.1"/>
</dbReference>
<comment type="caution">
    <text evidence="1">The sequence shown here is derived from an EMBL/GenBank/DDBJ whole genome shotgun (WGS) entry which is preliminary data.</text>
</comment>
<proteinExistence type="predicted"/>
<evidence type="ECO:0000313" key="2">
    <source>
        <dbReference type="Proteomes" id="UP000614200"/>
    </source>
</evidence>
<dbReference type="InterPro" id="IPR010763">
    <property type="entry name" value="DgaF"/>
</dbReference>
<reference evidence="1 2" key="1">
    <citation type="submission" date="2020-11" db="EMBL/GenBank/DDBJ databases">
        <title>Fusibacter basophilias sp. nov.</title>
        <authorList>
            <person name="Qiu D."/>
        </authorList>
    </citation>
    <scope>NUCLEOTIDE SEQUENCE [LARGE SCALE GENOMIC DNA]</scope>
    <source>
        <strain evidence="1 2">Q10-2</strain>
    </source>
</reference>
<name>A0ABR9ZW98_9FIRM</name>
<protein>
    <submittedName>
        <fullName evidence="1">Oxo-acid lyase</fullName>
    </submittedName>
</protein>
<dbReference type="Pfam" id="PF07071">
    <property type="entry name" value="KDGP_aldolase"/>
    <property type="match status" value="1"/>
</dbReference>
<dbReference type="Gene3D" id="3.20.20.70">
    <property type="entry name" value="Aldolase class I"/>
    <property type="match status" value="1"/>
</dbReference>
<dbReference type="SUPFAM" id="SSF51569">
    <property type="entry name" value="Aldolase"/>
    <property type="match status" value="1"/>
</dbReference>
<keyword evidence="1" id="KW-0456">Lyase</keyword>
<organism evidence="1 2">
    <name type="scientific">Fusibacter ferrireducens</name>
    <dbReference type="NCBI Taxonomy" id="2785058"/>
    <lineage>
        <taxon>Bacteria</taxon>
        <taxon>Bacillati</taxon>
        <taxon>Bacillota</taxon>
        <taxon>Clostridia</taxon>
        <taxon>Eubacteriales</taxon>
        <taxon>Eubacteriales Family XII. Incertae Sedis</taxon>
        <taxon>Fusibacter</taxon>
    </lineage>
</organism>
<dbReference type="GO" id="GO:0016829">
    <property type="term" value="F:lyase activity"/>
    <property type="evidence" value="ECO:0007669"/>
    <property type="project" value="UniProtKB-KW"/>
</dbReference>
<sequence length="248" mass="26481">MNTNIRFYKDRVAINCLAKNVENGSMVWEASEGYSAIGVLSNQFETVEEGISYVEAFRKKVPCVSVGLGDGDPSQGFKAAMIAGSTNPGHVNQVFTSAGFAAGYLKAKGAENTAINALISPTGQVGMVKINTGLLSSKEPDAVVTVETAIAMLKDMGAHSVKFFPMGGEKSLEELKYVAKVCAEQEMPMIEPTGGINLANFETILKVCLDAGVKKIMPHVYGAIIDKETGNTDPEKVKLLLEKVKKLV</sequence>
<dbReference type="EMBL" id="JADKNH010000010">
    <property type="protein sequence ID" value="MBF4694727.1"/>
    <property type="molecule type" value="Genomic_DNA"/>
</dbReference>
<accession>A0ABR9ZW98</accession>
<dbReference type="NCBIfam" id="TIGR03581">
    <property type="entry name" value="EF_0839"/>
    <property type="match status" value="1"/>
</dbReference>